<evidence type="ECO:0000313" key="2">
    <source>
        <dbReference type="Proteomes" id="UP000024635"/>
    </source>
</evidence>
<sequence length="91" mass="10326">MRMLTRCCGPTRLDKVPNEEVRRRMQTALVQEKEFAGVLATFLSVETSFSSFGFFHKLQKCCKTMPKTEFADKTAGRKGSGIDFFRSVHNG</sequence>
<reference evidence="2" key="1">
    <citation type="journal article" date="2015" name="Nat. Genet.">
        <title>The genome and transcriptome of the zoonotic hookworm Ancylostoma ceylanicum identify infection-specific gene families.</title>
        <authorList>
            <person name="Schwarz E.M."/>
            <person name="Hu Y."/>
            <person name="Antoshechkin I."/>
            <person name="Miller M.M."/>
            <person name="Sternberg P.W."/>
            <person name="Aroian R.V."/>
        </authorList>
    </citation>
    <scope>NUCLEOTIDE SEQUENCE</scope>
    <source>
        <strain evidence="2">HY135</strain>
    </source>
</reference>
<evidence type="ECO:0000313" key="1">
    <source>
        <dbReference type="EMBL" id="EYC36560.1"/>
    </source>
</evidence>
<proteinExistence type="predicted"/>
<dbReference type="EMBL" id="JARK01000483">
    <property type="protein sequence ID" value="EYC36560.1"/>
    <property type="molecule type" value="Genomic_DNA"/>
</dbReference>
<dbReference type="Proteomes" id="UP000024635">
    <property type="component" value="Unassembled WGS sequence"/>
</dbReference>
<name>A0A016WAC6_9BILA</name>
<organism evidence="1 2">
    <name type="scientific">Ancylostoma ceylanicum</name>
    <dbReference type="NCBI Taxonomy" id="53326"/>
    <lineage>
        <taxon>Eukaryota</taxon>
        <taxon>Metazoa</taxon>
        <taxon>Ecdysozoa</taxon>
        <taxon>Nematoda</taxon>
        <taxon>Chromadorea</taxon>
        <taxon>Rhabditida</taxon>
        <taxon>Rhabditina</taxon>
        <taxon>Rhabditomorpha</taxon>
        <taxon>Strongyloidea</taxon>
        <taxon>Ancylostomatidae</taxon>
        <taxon>Ancylostomatinae</taxon>
        <taxon>Ancylostoma</taxon>
    </lineage>
</organism>
<protein>
    <submittedName>
        <fullName evidence="1">Uncharacterized protein</fullName>
    </submittedName>
</protein>
<accession>A0A016WAC6</accession>
<comment type="caution">
    <text evidence="1">The sequence shown here is derived from an EMBL/GenBank/DDBJ whole genome shotgun (WGS) entry which is preliminary data.</text>
</comment>
<keyword evidence="2" id="KW-1185">Reference proteome</keyword>
<dbReference type="AlphaFoldDB" id="A0A016WAC6"/>
<gene>
    <name evidence="1" type="primary">Acey_s0883.g2847</name>
    <name evidence="1" type="ORF">Y032_0883g2847</name>
</gene>